<dbReference type="InterPro" id="IPR036875">
    <property type="entry name" value="Znf_CCHC_sf"/>
</dbReference>
<name>A0AAQ3RPZ0_VIGMU</name>
<dbReference type="PROSITE" id="PS50158">
    <property type="entry name" value="ZF_CCHC"/>
    <property type="match status" value="1"/>
</dbReference>
<dbReference type="InterPro" id="IPR021109">
    <property type="entry name" value="Peptidase_aspartic_dom_sf"/>
</dbReference>
<dbReference type="SUPFAM" id="SSF57756">
    <property type="entry name" value="Retrovirus zinc finger-like domains"/>
    <property type="match status" value="1"/>
</dbReference>
<dbReference type="SMART" id="SM00343">
    <property type="entry name" value="ZnF_C2HC"/>
    <property type="match status" value="1"/>
</dbReference>
<keyword evidence="5" id="KW-1185">Reference proteome</keyword>
<evidence type="ECO:0000313" key="5">
    <source>
        <dbReference type="Proteomes" id="UP001374535"/>
    </source>
</evidence>
<dbReference type="EMBL" id="CP144694">
    <property type="protein sequence ID" value="WVZ02252.1"/>
    <property type="molecule type" value="Genomic_DNA"/>
</dbReference>
<feature type="domain" description="CCHC-type" evidence="3">
    <location>
        <begin position="75"/>
        <end position="91"/>
    </location>
</feature>
<gene>
    <name evidence="4" type="ORF">V8G54_023058</name>
</gene>
<keyword evidence="1" id="KW-0862">Zinc</keyword>
<dbReference type="Gene3D" id="4.10.60.10">
    <property type="entry name" value="Zinc finger, CCHC-type"/>
    <property type="match status" value="1"/>
</dbReference>
<evidence type="ECO:0000313" key="4">
    <source>
        <dbReference type="EMBL" id="WVZ02252.1"/>
    </source>
</evidence>
<evidence type="ECO:0000256" key="1">
    <source>
        <dbReference type="PROSITE-ProRule" id="PRU00047"/>
    </source>
</evidence>
<dbReference type="PANTHER" id="PTHR35046">
    <property type="entry name" value="ZINC KNUCKLE (CCHC-TYPE) FAMILY PROTEIN"/>
    <property type="match status" value="1"/>
</dbReference>
<dbReference type="AlphaFoldDB" id="A0AAQ3RPZ0"/>
<feature type="compositionally biased region" description="Polar residues" evidence="2">
    <location>
        <begin position="29"/>
        <end position="39"/>
    </location>
</feature>
<accession>A0AAQ3RPZ0</accession>
<dbReference type="GO" id="GO:0003676">
    <property type="term" value="F:nucleic acid binding"/>
    <property type="evidence" value="ECO:0007669"/>
    <property type="project" value="InterPro"/>
</dbReference>
<evidence type="ECO:0000256" key="2">
    <source>
        <dbReference type="SAM" id="MobiDB-lite"/>
    </source>
</evidence>
<organism evidence="4 5">
    <name type="scientific">Vigna mungo</name>
    <name type="common">Black gram</name>
    <name type="synonym">Phaseolus mungo</name>
    <dbReference type="NCBI Taxonomy" id="3915"/>
    <lineage>
        <taxon>Eukaryota</taxon>
        <taxon>Viridiplantae</taxon>
        <taxon>Streptophyta</taxon>
        <taxon>Embryophyta</taxon>
        <taxon>Tracheophyta</taxon>
        <taxon>Spermatophyta</taxon>
        <taxon>Magnoliopsida</taxon>
        <taxon>eudicotyledons</taxon>
        <taxon>Gunneridae</taxon>
        <taxon>Pentapetalae</taxon>
        <taxon>rosids</taxon>
        <taxon>fabids</taxon>
        <taxon>Fabales</taxon>
        <taxon>Fabaceae</taxon>
        <taxon>Papilionoideae</taxon>
        <taxon>50 kb inversion clade</taxon>
        <taxon>NPAAA clade</taxon>
        <taxon>indigoferoid/millettioid clade</taxon>
        <taxon>Phaseoleae</taxon>
        <taxon>Vigna</taxon>
    </lineage>
</organism>
<keyword evidence="1" id="KW-0863">Zinc-finger</keyword>
<dbReference type="Gene3D" id="2.40.70.10">
    <property type="entry name" value="Acid Proteases"/>
    <property type="match status" value="1"/>
</dbReference>
<dbReference type="GO" id="GO:0008270">
    <property type="term" value="F:zinc ion binding"/>
    <property type="evidence" value="ECO:0007669"/>
    <property type="project" value="UniProtKB-KW"/>
</dbReference>
<evidence type="ECO:0000259" key="3">
    <source>
        <dbReference type="PROSITE" id="PS50158"/>
    </source>
</evidence>
<dbReference type="PANTHER" id="PTHR35046:SF9">
    <property type="entry name" value="RNA-DIRECTED DNA POLYMERASE"/>
    <property type="match status" value="1"/>
</dbReference>
<protein>
    <recommendedName>
        <fullName evidence="3">CCHC-type domain-containing protein</fullName>
    </recommendedName>
</protein>
<proteinExistence type="predicted"/>
<reference evidence="4 5" key="1">
    <citation type="journal article" date="2023" name="Life. Sci Alliance">
        <title>Evolutionary insights into 3D genome organization and epigenetic landscape of Vigna mungo.</title>
        <authorList>
            <person name="Junaid A."/>
            <person name="Singh B."/>
            <person name="Bhatia S."/>
        </authorList>
    </citation>
    <scope>NUCLEOTIDE SEQUENCE [LARGE SCALE GENOMIC DNA]</scope>
    <source>
        <strain evidence="4">Urdbean</strain>
    </source>
</reference>
<feature type="region of interest" description="Disordered" evidence="2">
    <location>
        <begin position="15"/>
        <end position="66"/>
    </location>
</feature>
<dbReference type="InterPro" id="IPR001878">
    <property type="entry name" value="Znf_CCHC"/>
</dbReference>
<dbReference type="Proteomes" id="UP001374535">
    <property type="component" value="Chromosome 7"/>
</dbReference>
<feature type="compositionally biased region" description="Basic and acidic residues" evidence="2">
    <location>
        <begin position="41"/>
        <end position="66"/>
    </location>
</feature>
<keyword evidence="1" id="KW-0479">Metal-binding</keyword>
<sequence length="462" mass="53302">MSSLNTRTYFPISFPSQLKKKTSSKRDYSNSSYPRNYSEPSKLKEKGPRDKEKEKEKEKFSSKESSKNDRVKETKCFKCGYKGHYVSECPNKSDSNTSISKEEVLPYEGELLLVRRLLGSQQKELEQSQRENLFRTRCKAFENTYSLIVDSGSSCNCCSSRMVEKLALTIIPHPKPYKIQWIKEDEEIIVKEQVSIPISIGNYEETVLCDVVPIDVGHVLLAETLRILAARVAFSTCVFADLKHDSSLPINKRVISLYKLTYDEMLQKCIPTSYTLGLHTLTIPFIQTFIKHLQCTKPPLRFSSFHYYSGSRKALLIIDVIRPLYEERVVERSGLKTTYQRMYDHRWGKVRVLVVAMVKLSMKCFRVSFSHCPMYFRATDVVAIILQSTNRVLNIVLNTSKESIEYKDHIGLQMGCCVSCFLVLGNVDEDLLWEASLGYFWHEMMEVVDVRRAWVVGLILEI</sequence>